<dbReference type="Gene3D" id="1.10.1740.10">
    <property type="match status" value="1"/>
</dbReference>
<accession>A0A0E3V860</accession>
<dbReference type="Pfam" id="PF08281">
    <property type="entry name" value="Sigma70_r4_2"/>
    <property type="match status" value="1"/>
</dbReference>
<keyword evidence="8" id="KW-1185">Reference proteome</keyword>
<evidence type="ECO:0000256" key="4">
    <source>
        <dbReference type="ARBA" id="ARBA00023163"/>
    </source>
</evidence>
<dbReference type="InterPro" id="IPR039425">
    <property type="entry name" value="RNA_pol_sigma-70-like"/>
</dbReference>
<dbReference type="InterPro" id="IPR014284">
    <property type="entry name" value="RNA_pol_sigma-70_dom"/>
</dbReference>
<comment type="similarity">
    <text evidence="1">Belongs to the sigma-70 factor family. ECF subfamily.</text>
</comment>
<dbReference type="NCBIfam" id="TIGR02937">
    <property type="entry name" value="sigma70-ECF"/>
    <property type="match status" value="1"/>
</dbReference>
<dbReference type="OrthoDB" id="9150024at2"/>
<dbReference type="GO" id="GO:0006352">
    <property type="term" value="P:DNA-templated transcription initiation"/>
    <property type="evidence" value="ECO:0007669"/>
    <property type="project" value="InterPro"/>
</dbReference>
<evidence type="ECO:0000313" key="8">
    <source>
        <dbReference type="Proteomes" id="UP000033054"/>
    </source>
</evidence>
<dbReference type="HOGENOM" id="CLU_047691_4_2_10"/>
<dbReference type="PANTHER" id="PTHR43133:SF46">
    <property type="entry name" value="RNA POLYMERASE SIGMA-70 FACTOR ECF SUBFAMILY"/>
    <property type="match status" value="1"/>
</dbReference>
<dbReference type="PATRIC" id="fig|1379870.5.peg.3251"/>
<keyword evidence="3" id="KW-0731">Sigma factor</keyword>
<evidence type="ECO:0000313" key="7">
    <source>
        <dbReference type="EMBL" id="AKD56011.1"/>
    </source>
</evidence>
<dbReference type="SUPFAM" id="SSF88946">
    <property type="entry name" value="Sigma2 domain of RNA polymerase sigma factors"/>
    <property type="match status" value="1"/>
</dbReference>
<dbReference type="InterPro" id="IPR013325">
    <property type="entry name" value="RNA_pol_sigma_r2"/>
</dbReference>
<dbReference type="PANTHER" id="PTHR43133">
    <property type="entry name" value="RNA POLYMERASE ECF-TYPE SIGMA FACTO"/>
    <property type="match status" value="1"/>
</dbReference>
<keyword evidence="2" id="KW-0805">Transcription regulation</keyword>
<dbReference type="STRING" id="1379870.SD10_14960"/>
<feature type="domain" description="RNA polymerase sigma factor 70 region 4 type 2" evidence="6">
    <location>
        <begin position="123"/>
        <end position="175"/>
    </location>
</feature>
<dbReference type="SUPFAM" id="SSF88659">
    <property type="entry name" value="Sigma3 and sigma4 domains of RNA polymerase sigma factors"/>
    <property type="match status" value="1"/>
</dbReference>
<dbReference type="GO" id="GO:0003677">
    <property type="term" value="F:DNA binding"/>
    <property type="evidence" value="ECO:0007669"/>
    <property type="project" value="InterPro"/>
</dbReference>
<sequence>MDEIQLWTAFQSGDEEAYTKLYQLHIRAMYRYGMSLVAASEAFVLDCVHDVFTEIWVKRTRLTTPTSVRHYLLKALKIRIIHLLERKEHPFQSLTETDYDALWTEPNDLELLEELEAVNSRKERLLRLIAQLPPRQQEALKLRFVENMNYNQIGDVMDVNHQSAKNLVFRAVEKLRGWVILPFLTFFIFFMNK</sequence>
<evidence type="ECO:0000256" key="1">
    <source>
        <dbReference type="ARBA" id="ARBA00010641"/>
    </source>
</evidence>
<dbReference type="InterPro" id="IPR036388">
    <property type="entry name" value="WH-like_DNA-bd_sf"/>
</dbReference>
<dbReference type="AlphaFoldDB" id="A0A0E3V860"/>
<gene>
    <name evidence="7" type="ORF">SD10_14960</name>
</gene>
<dbReference type="InterPro" id="IPR013324">
    <property type="entry name" value="RNA_pol_sigma_r3/r4-like"/>
</dbReference>
<keyword evidence="4" id="KW-0804">Transcription</keyword>
<keyword evidence="5" id="KW-0812">Transmembrane</keyword>
<dbReference type="RefSeq" id="WP_046574728.1">
    <property type="nucleotide sequence ID" value="NZ_CP010429.1"/>
</dbReference>
<dbReference type="EMBL" id="CP010429">
    <property type="protein sequence ID" value="AKD56011.1"/>
    <property type="molecule type" value="Genomic_DNA"/>
</dbReference>
<name>A0A0E3V860_9BACT</name>
<protein>
    <submittedName>
        <fullName evidence="7">RNA polymerase subunit sigma-24</fullName>
    </submittedName>
</protein>
<dbReference type="InterPro" id="IPR013249">
    <property type="entry name" value="RNA_pol_sigma70_r4_t2"/>
</dbReference>
<keyword evidence="5" id="KW-0472">Membrane</keyword>
<organism evidence="7 8">
    <name type="scientific">Spirosoma radiotolerans</name>
    <dbReference type="NCBI Taxonomy" id="1379870"/>
    <lineage>
        <taxon>Bacteria</taxon>
        <taxon>Pseudomonadati</taxon>
        <taxon>Bacteroidota</taxon>
        <taxon>Cytophagia</taxon>
        <taxon>Cytophagales</taxon>
        <taxon>Cytophagaceae</taxon>
        <taxon>Spirosoma</taxon>
    </lineage>
</organism>
<dbReference type="GO" id="GO:0016987">
    <property type="term" value="F:sigma factor activity"/>
    <property type="evidence" value="ECO:0007669"/>
    <property type="project" value="UniProtKB-KW"/>
</dbReference>
<dbReference type="KEGG" id="srd:SD10_14960"/>
<dbReference type="CDD" id="cd06171">
    <property type="entry name" value="Sigma70_r4"/>
    <property type="match status" value="1"/>
</dbReference>
<evidence type="ECO:0000256" key="5">
    <source>
        <dbReference type="SAM" id="Phobius"/>
    </source>
</evidence>
<evidence type="ECO:0000256" key="3">
    <source>
        <dbReference type="ARBA" id="ARBA00023082"/>
    </source>
</evidence>
<evidence type="ECO:0000259" key="6">
    <source>
        <dbReference type="Pfam" id="PF08281"/>
    </source>
</evidence>
<proteinExistence type="inferred from homology"/>
<dbReference type="Proteomes" id="UP000033054">
    <property type="component" value="Chromosome"/>
</dbReference>
<keyword evidence="5" id="KW-1133">Transmembrane helix</keyword>
<feature type="transmembrane region" description="Helical" evidence="5">
    <location>
        <begin position="175"/>
        <end position="192"/>
    </location>
</feature>
<dbReference type="Gene3D" id="1.10.10.10">
    <property type="entry name" value="Winged helix-like DNA-binding domain superfamily/Winged helix DNA-binding domain"/>
    <property type="match status" value="1"/>
</dbReference>
<evidence type="ECO:0000256" key="2">
    <source>
        <dbReference type="ARBA" id="ARBA00023015"/>
    </source>
</evidence>
<reference evidence="7 8" key="1">
    <citation type="journal article" date="2014" name="Curr. Microbiol.">
        <title>Spirosoma radiotolerans sp. nov., a gamma-radiation-resistant bacterium isolated from gamma ray-irradiated soil.</title>
        <authorList>
            <person name="Lee J.J."/>
            <person name="Srinivasan S."/>
            <person name="Lim S."/>
            <person name="Joe M."/>
            <person name="Im S."/>
            <person name="Bae S.I."/>
            <person name="Park K.R."/>
            <person name="Han J.H."/>
            <person name="Park S.H."/>
            <person name="Joo B.M."/>
            <person name="Park S.J."/>
            <person name="Kim M.K."/>
        </authorList>
    </citation>
    <scope>NUCLEOTIDE SEQUENCE [LARGE SCALE GENOMIC DNA]</scope>
    <source>
        <strain evidence="7 8">DG5A</strain>
    </source>
</reference>